<accession>A0A8S3YZ72</accession>
<evidence type="ECO:0000313" key="2">
    <source>
        <dbReference type="Proteomes" id="UP000678393"/>
    </source>
</evidence>
<reference evidence="1" key="1">
    <citation type="submission" date="2021-04" db="EMBL/GenBank/DDBJ databases">
        <authorList>
            <consortium name="Molecular Ecology Group"/>
        </authorList>
    </citation>
    <scope>NUCLEOTIDE SEQUENCE</scope>
</reference>
<name>A0A8S3YZ72_9EUPU</name>
<proteinExistence type="predicted"/>
<organism evidence="1 2">
    <name type="scientific">Candidula unifasciata</name>
    <dbReference type="NCBI Taxonomy" id="100452"/>
    <lineage>
        <taxon>Eukaryota</taxon>
        <taxon>Metazoa</taxon>
        <taxon>Spiralia</taxon>
        <taxon>Lophotrochozoa</taxon>
        <taxon>Mollusca</taxon>
        <taxon>Gastropoda</taxon>
        <taxon>Heterobranchia</taxon>
        <taxon>Euthyneura</taxon>
        <taxon>Panpulmonata</taxon>
        <taxon>Eupulmonata</taxon>
        <taxon>Stylommatophora</taxon>
        <taxon>Helicina</taxon>
        <taxon>Helicoidea</taxon>
        <taxon>Geomitridae</taxon>
        <taxon>Candidula</taxon>
    </lineage>
</organism>
<evidence type="ECO:0000313" key="1">
    <source>
        <dbReference type="EMBL" id="CAG5120601.1"/>
    </source>
</evidence>
<protein>
    <submittedName>
        <fullName evidence="1">Uncharacterized protein</fullName>
    </submittedName>
</protein>
<dbReference type="Proteomes" id="UP000678393">
    <property type="component" value="Unassembled WGS sequence"/>
</dbReference>
<feature type="non-terminal residue" evidence="1">
    <location>
        <position position="1"/>
    </location>
</feature>
<dbReference type="EMBL" id="CAJHNH020000933">
    <property type="protein sequence ID" value="CAG5120601.1"/>
    <property type="molecule type" value="Genomic_DNA"/>
</dbReference>
<comment type="caution">
    <text evidence="1">The sequence shown here is derived from an EMBL/GenBank/DDBJ whole genome shotgun (WGS) entry which is preliminary data.</text>
</comment>
<dbReference type="AlphaFoldDB" id="A0A8S3YZ72"/>
<gene>
    <name evidence="1" type="ORF">CUNI_LOCUS6159</name>
</gene>
<keyword evidence="2" id="KW-1185">Reference proteome</keyword>
<sequence length="70" mass="7551">PALDSGKSSVSSAKQHYLSKARYLPGINPKVSARRDSVRRDSVHRDSLGVAADWSPLGRNFALGEINSNS</sequence>
<feature type="non-terminal residue" evidence="1">
    <location>
        <position position="70"/>
    </location>
</feature>